<dbReference type="EMBL" id="JBBNAG010000005">
    <property type="protein sequence ID" value="KAK9131810.1"/>
    <property type="molecule type" value="Genomic_DNA"/>
</dbReference>
<keyword evidence="6" id="KW-0256">Endoplasmic reticulum</keyword>
<evidence type="ECO:0000256" key="3">
    <source>
        <dbReference type="ARBA" id="ARBA00004771"/>
    </source>
</evidence>
<dbReference type="PANTHER" id="PTHR31650">
    <property type="entry name" value="O-ACYLTRANSFERASE (WSD1-LIKE) FAMILY PROTEIN"/>
    <property type="match status" value="1"/>
</dbReference>
<dbReference type="Pfam" id="PF06974">
    <property type="entry name" value="WS_DGAT_C"/>
    <property type="match status" value="1"/>
</dbReference>
<comment type="catalytic activity">
    <reaction evidence="9">
        <text>a long chain fatty alcohol + a fatty acyl-CoA = a long-chain alcohol wax ester + CoA</text>
        <dbReference type="Rhea" id="RHEA:38443"/>
        <dbReference type="ChEBI" id="CHEBI:17135"/>
        <dbReference type="ChEBI" id="CHEBI:57287"/>
        <dbReference type="ChEBI" id="CHEBI:77636"/>
        <dbReference type="ChEBI" id="CHEBI:235323"/>
        <dbReference type="EC" id="2.3.1.75"/>
    </reaction>
</comment>
<dbReference type="GO" id="GO:0004144">
    <property type="term" value="F:diacylglycerol O-acyltransferase activity"/>
    <property type="evidence" value="ECO:0007669"/>
    <property type="project" value="UniProtKB-EC"/>
</dbReference>
<dbReference type="Pfam" id="PF03007">
    <property type="entry name" value="WS_DGAT_cat"/>
    <property type="match status" value="1"/>
</dbReference>
<proteinExistence type="inferred from homology"/>
<dbReference type="GO" id="GO:0005789">
    <property type="term" value="C:endoplasmic reticulum membrane"/>
    <property type="evidence" value="ECO:0007669"/>
    <property type="project" value="UniProtKB-SubCell"/>
</dbReference>
<evidence type="ECO:0000256" key="1">
    <source>
        <dbReference type="ARBA" id="ARBA00004162"/>
    </source>
</evidence>
<dbReference type="InterPro" id="IPR004255">
    <property type="entry name" value="O-acyltransferase_WSD1_N"/>
</dbReference>
<evidence type="ECO:0000256" key="9">
    <source>
        <dbReference type="ARBA" id="ARBA00047604"/>
    </source>
</evidence>
<organism evidence="13 14">
    <name type="scientific">Stephania cephalantha</name>
    <dbReference type="NCBI Taxonomy" id="152367"/>
    <lineage>
        <taxon>Eukaryota</taxon>
        <taxon>Viridiplantae</taxon>
        <taxon>Streptophyta</taxon>
        <taxon>Embryophyta</taxon>
        <taxon>Tracheophyta</taxon>
        <taxon>Spermatophyta</taxon>
        <taxon>Magnoliopsida</taxon>
        <taxon>Ranunculales</taxon>
        <taxon>Menispermaceae</taxon>
        <taxon>Menispermoideae</taxon>
        <taxon>Cissampelideae</taxon>
        <taxon>Stephania</taxon>
    </lineage>
</organism>
<accession>A0AAP0JDY7</accession>
<gene>
    <name evidence="13" type="ORF">Scep_011338</name>
</gene>
<evidence type="ECO:0000313" key="13">
    <source>
        <dbReference type="EMBL" id="KAK9131810.1"/>
    </source>
</evidence>
<keyword evidence="5" id="KW-0808">Transferase</keyword>
<evidence type="ECO:0000259" key="11">
    <source>
        <dbReference type="Pfam" id="PF03007"/>
    </source>
</evidence>
<reference evidence="13 14" key="1">
    <citation type="submission" date="2024-01" db="EMBL/GenBank/DDBJ databases">
        <title>Genome assemblies of Stephania.</title>
        <authorList>
            <person name="Yang L."/>
        </authorList>
    </citation>
    <scope>NUCLEOTIDE SEQUENCE [LARGE SCALE GENOMIC DNA]</scope>
    <source>
        <strain evidence="13">JXDWG</strain>
        <tissue evidence="13">Leaf</tissue>
    </source>
</reference>
<dbReference type="InterPro" id="IPR009721">
    <property type="entry name" value="O-acyltransferase_WSD1_C"/>
</dbReference>
<evidence type="ECO:0000256" key="4">
    <source>
        <dbReference type="ARBA" id="ARBA00005189"/>
    </source>
</evidence>
<comment type="caution">
    <text evidence="13">The sequence shown here is derived from an EMBL/GenBank/DDBJ whole genome shotgun (WGS) entry which is preliminary data.</text>
</comment>
<feature type="domain" description="O-acyltransferase WSD1-like N-terminal" evidence="11">
    <location>
        <begin position="116"/>
        <end position="278"/>
    </location>
</feature>
<comment type="subcellular location">
    <subcellularLocation>
        <location evidence="1">Cell membrane</location>
        <topology evidence="1">Single-pass membrane protein</topology>
    </subcellularLocation>
    <subcellularLocation>
        <location evidence="2">Endoplasmic reticulum membrane</location>
    </subcellularLocation>
</comment>
<evidence type="ECO:0008006" key="15">
    <source>
        <dbReference type="Google" id="ProtNLM"/>
    </source>
</evidence>
<comment type="similarity">
    <text evidence="8">In the N-terminal section; belongs to the long-chain O-acyltransferase family.</text>
</comment>
<evidence type="ECO:0000256" key="7">
    <source>
        <dbReference type="ARBA" id="ARBA00023315"/>
    </source>
</evidence>
<evidence type="ECO:0000313" key="14">
    <source>
        <dbReference type="Proteomes" id="UP001419268"/>
    </source>
</evidence>
<dbReference type="GO" id="GO:0019432">
    <property type="term" value="P:triglyceride biosynthetic process"/>
    <property type="evidence" value="ECO:0007669"/>
    <property type="project" value="TreeGrafter"/>
</dbReference>
<evidence type="ECO:0000256" key="2">
    <source>
        <dbReference type="ARBA" id="ARBA00004586"/>
    </source>
</evidence>
<evidence type="ECO:0000256" key="8">
    <source>
        <dbReference type="ARBA" id="ARBA00024360"/>
    </source>
</evidence>
<dbReference type="Proteomes" id="UP001419268">
    <property type="component" value="Unassembled WGS sequence"/>
</dbReference>
<evidence type="ECO:0000259" key="12">
    <source>
        <dbReference type="Pfam" id="PF06974"/>
    </source>
</evidence>
<keyword evidence="14" id="KW-1185">Reference proteome</keyword>
<evidence type="ECO:0000256" key="6">
    <source>
        <dbReference type="ARBA" id="ARBA00022824"/>
    </source>
</evidence>
<name>A0AAP0JDY7_9MAGN</name>
<comment type="pathway">
    <text evidence="4">Lipid metabolism.</text>
</comment>
<comment type="catalytic activity">
    <reaction evidence="10">
        <text>an acyl-CoA + a 1,2-diacyl-sn-glycerol = a triacyl-sn-glycerol + CoA</text>
        <dbReference type="Rhea" id="RHEA:10868"/>
        <dbReference type="ChEBI" id="CHEBI:17815"/>
        <dbReference type="ChEBI" id="CHEBI:57287"/>
        <dbReference type="ChEBI" id="CHEBI:58342"/>
        <dbReference type="ChEBI" id="CHEBI:64615"/>
        <dbReference type="EC" id="2.3.1.20"/>
    </reaction>
</comment>
<evidence type="ECO:0000256" key="10">
    <source>
        <dbReference type="ARBA" id="ARBA00048109"/>
    </source>
</evidence>
<dbReference type="GO" id="GO:0047196">
    <property type="term" value="F:long-chain-alcohol O-fatty-acyltransferase activity"/>
    <property type="evidence" value="ECO:0007669"/>
    <property type="project" value="UniProtKB-EC"/>
</dbReference>
<dbReference type="InterPro" id="IPR045034">
    <property type="entry name" value="O-acyltransferase_WSD1-like"/>
</dbReference>
<comment type="pathway">
    <text evidence="3">Glycerolipid metabolism; triacylglycerol biosynthesis.</text>
</comment>
<dbReference type="GO" id="GO:0005886">
    <property type="term" value="C:plasma membrane"/>
    <property type="evidence" value="ECO:0007669"/>
    <property type="project" value="UniProtKB-SubCell"/>
</dbReference>
<keyword evidence="7" id="KW-0012">Acyltransferase</keyword>
<protein>
    <recommendedName>
        <fullName evidence="15">Diacylglycerol O-acyltransferase</fullName>
    </recommendedName>
</protein>
<evidence type="ECO:0000256" key="5">
    <source>
        <dbReference type="ARBA" id="ARBA00022679"/>
    </source>
</evidence>
<dbReference type="PANTHER" id="PTHR31650:SF34">
    <property type="entry name" value="O-ACYLTRANSFERASE WSD1-LIKE ISOFORM X1"/>
    <property type="match status" value="1"/>
</dbReference>
<sequence length="485" mass="54493">MATMLENKQKQDHLMFEGVVVDEPVSPASQYLNSSALSVCIVAVVEFEIPIEDDLQFIFAMVNDVFLPINPRFSSIMVTDENGVKQWKKVKLRLEDHVKVQTYTTGASLEFYDAYFREYLTEITTGQLPQSRPMWEIHILTYPTSSAAGNVIFKIHHSLGDGYSLMGALFTCFKRLDNPSLPLTLPSLGLEFPTNNHKDKMPRIVKNVSNMLSLFFNTVSNFTESLLKSTVLEDDPTPIRSGNEGVEFLPLDISTVTFSLDHVKQIRTAIGTTLNDVIVGTLFYGVRMYMESAMKGSSKANSTALVLMSTRAIKRYQTCEEMVRRDSKSHWGNQFAFLHVPITKANDVDGVDPLQFVYDAREIIKKRKSSLGFFVIGKLIDMIRRFRGSEVASQYIHRTLRKASMTVTNMIGPIEKIALANHPCKGIYFMMGGSPQSISITMVSYNGKIRLAVGAEKSYINIQVFMSCIENAFERISKAALGDQL</sequence>
<dbReference type="AlphaFoldDB" id="A0AAP0JDY7"/>
<feature type="domain" description="O-acyltransferase WSD1 C-terminal" evidence="12">
    <location>
        <begin position="331"/>
        <end position="476"/>
    </location>
</feature>